<dbReference type="Proteomes" id="UP001497516">
    <property type="component" value="Chromosome 7"/>
</dbReference>
<dbReference type="AlphaFoldDB" id="A0AAV2FXP8"/>
<organism evidence="2 3">
    <name type="scientific">Linum trigynum</name>
    <dbReference type="NCBI Taxonomy" id="586398"/>
    <lineage>
        <taxon>Eukaryota</taxon>
        <taxon>Viridiplantae</taxon>
        <taxon>Streptophyta</taxon>
        <taxon>Embryophyta</taxon>
        <taxon>Tracheophyta</taxon>
        <taxon>Spermatophyta</taxon>
        <taxon>Magnoliopsida</taxon>
        <taxon>eudicotyledons</taxon>
        <taxon>Gunneridae</taxon>
        <taxon>Pentapetalae</taxon>
        <taxon>rosids</taxon>
        <taxon>fabids</taxon>
        <taxon>Malpighiales</taxon>
        <taxon>Linaceae</taxon>
        <taxon>Linum</taxon>
    </lineage>
</organism>
<name>A0AAV2FXP8_9ROSI</name>
<gene>
    <name evidence="2" type="ORF">LTRI10_LOCUS42711</name>
</gene>
<feature type="signal peptide" evidence="1">
    <location>
        <begin position="1"/>
        <end position="28"/>
    </location>
</feature>
<sequence length="92" mass="10207">MSKMNTFAILLAAALILCTTNFLLRCSGYHPLTSFDRICRRRRGSYAGMADANNNDELLMESGSSSLSLRMLQVGSRKVCNSITRDQPACNR</sequence>
<keyword evidence="3" id="KW-1185">Reference proteome</keyword>
<proteinExistence type="predicted"/>
<reference evidence="2 3" key="1">
    <citation type="submission" date="2024-04" db="EMBL/GenBank/DDBJ databases">
        <authorList>
            <person name="Fracassetti M."/>
        </authorList>
    </citation>
    <scope>NUCLEOTIDE SEQUENCE [LARGE SCALE GENOMIC DNA]</scope>
</reference>
<protein>
    <submittedName>
        <fullName evidence="2">Uncharacterized protein</fullName>
    </submittedName>
</protein>
<evidence type="ECO:0000256" key="1">
    <source>
        <dbReference type="SAM" id="SignalP"/>
    </source>
</evidence>
<evidence type="ECO:0000313" key="3">
    <source>
        <dbReference type="Proteomes" id="UP001497516"/>
    </source>
</evidence>
<accession>A0AAV2FXP8</accession>
<evidence type="ECO:0000313" key="2">
    <source>
        <dbReference type="EMBL" id="CAL1402732.1"/>
    </source>
</evidence>
<dbReference type="EMBL" id="OZ034820">
    <property type="protein sequence ID" value="CAL1402732.1"/>
    <property type="molecule type" value="Genomic_DNA"/>
</dbReference>
<keyword evidence="1" id="KW-0732">Signal</keyword>
<feature type="chain" id="PRO_5043976799" evidence="1">
    <location>
        <begin position="29"/>
        <end position="92"/>
    </location>
</feature>